<protein>
    <submittedName>
        <fullName evidence="1">Glycosyl hydrolase</fullName>
    </submittedName>
</protein>
<gene>
    <name evidence="1" type="ORF">ACFO0P_21380</name>
</gene>
<reference evidence="2" key="1">
    <citation type="journal article" date="2019" name="Int. J. Syst. Evol. Microbiol.">
        <title>The Global Catalogue of Microorganisms (GCM) 10K type strain sequencing project: providing services to taxonomists for standard genome sequencing and annotation.</title>
        <authorList>
            <consortium name="The Broad Institute Genomics Platform"/>
            <consortium name="The Broad Institute Genome Sequencing Center for Infectious Disease"/>
            <person name="Wu L."/>
            <person name="Ma J."/>
        </authorList>
    </citation>
    <scope>NUCLEOTIDE SEQUENCE [LARGE SCALE GENOMIC DNA]</scope>
    <source>
        <strain evidence="2">CCUG 39970</strain>
    </source>
</reference>
<sequence>VMRDNFVMWTKVKSDGTTTTNPWWVPDCGLNNTVCTGNVSGGKATLDTEKQEYQRWLDKLTAANVNVGPQ</sequence>
<evidence type="ECO:0000313" key="1">
    <source>
        <dbReference type="EMBL" id="MFC4456337.1"/>
    </source>
</evidence>
<evidence type="ECO:0000313" key="2">
    <source>
        <dbReference type="Proteomes" id="UP001595939"/>
    </source>
</evidence>
<keyword evidence="2" id="KW-1185">Reference proteome</keyword>
<feature type="non-terminal residue" evidence="1">
    <location>
        <position position="1"/>
    </location>
</feature>
<accession>A0ABV8YEF8</accession>
<organism evidence="1 2">
    <name type="scientific">Deinococcus sonorensis</name>
    <dbReference type="NCBI Taxonomy" id="309891"/>
    <lineage>
        <taxon>Bacteria</taxon>
        <taxon>Thermotogati</taxon>
        <taxon>Deinococcota</taxon>
        <taxon>Deinococci</taxon>
        <taxon>Deinococcales</taxon>
        <taxon>Deinococcaceae</taxon>
        <taxon>Deinococcus</taxon>
    </lineage>
</organism>
<name>A0ABV8YEF8_9DEIO</name>
<comment type="caution">
    <text evidence="1">The sequence shown here is derived from an EMBL/GenBank/DDBJ whole genome shotgun (WGS) entry which is preliminary data.</text>
</comment>
<dbReference type="GO" id="GO:0016787">
    <property type="term" value="F:hydrolase activity"/>
    <property type="evidence" value="ECO:0007669"/>
    <property type="project" value="UniProtKB-KW"/>
</dbReference>
<proteinExistence type="predicted"/>
<keyword evidence="1" id="KW-0378">Hydrolase</keyword>
<dbReference type="Proteomes" id="UP001595939">
    <property type="component" value="Unassembled WGS sequence"/>
</dbReference>
<dbReference type="EMBL" id="JBHSEG010000020">
    <property type="protein sequence ID" value="MFC4456337.1"/>
    <property type="molecule type" value="Genomic_DNA"/>
</dbReference>